<evidence type="ECO:0000256" key="1">
    <source>
        <dbReference type="SAM" id="SignalP"/>
    </source>
</evidence>
<dbReference type="Proteomes" id="UP000317557">
    <property type="component" value="Unassembled WGS sequence"/>
</dbReference>
<dbReference type="OrthoDB" id="1523837at2"/>
<dbReference type="EMBL" id="FXTP01000006">
    <property type="protein sequence ID" value="SMO61822.1"/>
    <property type="molecule type" value="Genomic_DNA"/>
</dbReference>
<evidence type="ECO:0000313" key="3">
    <source>
        <dbReference type="Proteomes" id="UP000317557"/>
    </source>
</evidence>
<keyword evidence="3" id="KW-1185">Reference proteome</keyword>
<organism evidence="2 3">
    <name type="scientific">Gracilimonas mengyeensis</name>
    <dbReference type="NCBI Taxonomy" id="1302730"/>
    <lineage>
        <taxon>Bacteria</taxon>
        <taxon>Pseudomonadati</taxon>
        <taxon>Balneolota</taxon>
        <taxon>Balneolia</taxon>
        <taxon>Balneolales</taxon>
        <taxon>Balneolaceae</taxon>
        <taxon>Gracilimonas</taxon>
    </lineage>
</organism>
<name>A0A521CQU6_9BACT</name>
<dbReference type="RefSeq" id="WP_142454108.1">
    <property type="nucleotide sequence ID" value="NZ_FXTP01000006.1"/>
</dbReference>
<feature type="signal peptide" evidence="1">
    <location>
        <begin position="1"/>
        <end position="21"/>
    </location>
</feature>
<reference evidence="2 3" key="1">
    <citation type="submission" date="2017-05" db="EMBL/GenBank/DDBJ databases">
        <authorList>
            <person name="Varghese N."/>
            <person name="Submissions S."/>
        </authorList>
    </citation>
    <scope>NUCLEOTIDE SEQUENCE [LARGE SCALE GENOMIC DNA]</scope>
    <source>
        <strain evidence="2 3">DSM 21985</strain>
    </source>
</reference>
<accession>A0A521CQU6</accession>
<proteinExistence type="predicted"/>
<protein>
    <recommendedName>
        <fullName evidence="4">Outer membrane protein beta-barrel domain-containing protein</fullName>
    </recommendedName>
</protein>
<feature type="chain" id="PRO_5021918451" description="Outer membrane protein beta-barrel domain-containing protein" evidence="1">
    <location>
        <begin position="22"/>
        <end position="242"/>
    </location>
</feature>
<keyword evidence="1" id="KW-0732">Signal</keyword>
<evidence type="ECO:0008006" key="4">
    <source>
        <dbReference type="Google" id="ProtNLM"/>
    </source>
</evidence>
<gene>
    <name evidence="2" type="ORF">SAMN06265219_10678</name>
</gene>
<evidence type="ECO:0000313" key="2">
    <source>
        <dbReference type="EMBL" id="SMO61822.1"/>
    </source>
</evidence>
<sequence length="242" mass="26406">MKIIILSILSFIFILPAEVHAQMFSVDDENRRQANPFSPYVRGGVRIIDFAYQGNASTTSGIPADRFAFTGTAAHLGFESGGFSLSASLGNNATGIDDVKYFDLNLNFSNAFFLIREPRFAAGFPIQLGSKLTNVNRDDINDNFSQTNLSIGGGGILSVYVPQRFSITANFMPHYGFSTARGGLFGGSVFSLTGEARVNFLNLIFGRNVSLGYNYDFDSYNIDGEDLDYDFTGHTITLGISL</sequence>
<dbReference type="AlphaFoldDB" id="A0A521CQU6"/>